<comment type="caution">
    <text evidence="7">The sequence shown here is derived from an EMBL/GenBank/DDBJ whole genome shotgun (WGS) entry which is preliminary data.</text>
</comment>
<dbReference type="PROSITE" id="PS50977">
    <property type="entry name" value="HTH_TETR_2"/>
    <property type="match status" value="1"/>
</dbReference>
<evidence type="ECO:0000259" key="6">
    <source>
        <dbReference type="PROSITE" id="PS50977"/>
    </source>
</evidence>
<accession>A0ABP6V560</accession>
<dbReference type="InterPro" id="IPR009057">
    <property type="entry name" value="Homeodomain-like_sf"/>
</dbReference>
<feature type="compositionally biased region" description="Basic residues" evidence="5">
    <location>
        <begin position="27"/>
        <end position="36"/>
    </location>
</feature>
<evidence type="ECO:0000256" key="5">
    <source>
        <dbReference type="SAM" id="MobiDB-lite"/>
    </source>
</evidence>
<evidence type="ECO:0000313" key="7">
    <source>
        <dbReference type="EMBL" id="GAA3527200.1"/>
    </source>
</evidence>
<dbReference type="Pfam" id="PF00440">
    <property type="entry name" value="TetR_N"/>
    <property type="match status" value="1"/>
</dbReference>
<organism evidence="7 8">
    <name type="scientific">Amycolatopsis ultiminotia</name>
    <dbReference type="NCBI Taxonomy" id="543629"/>
    <lineage>
        <taxon>Bacteria</taxon>
        <taxon>Bacillati</taxon>
        <taxon>Actinomycetota</taxon>
        <taxon>Actinomycetes</taxon>
        <taxon>Pseudonocardiales</taxon>
        <taxon>Pseudonocardiaceae</taxon>
        <taxon>Amycolatopsis</taxon>
    </lineage>
</organism>
<keyword evidence="2 4" id="KW-0238">DNA-binding</keyword>
<keyword evidence="3" id="KW-0804">Transcription</keyword>
<dbReference type="SUPFAM" id="SSF46689">
    <property type="entry name" value="Homeodomain-like"/>
    <property type="match status" value="1"/>
</dbReference>
<sequence>MGLGPRLSPEEGESPTSEDGVAPSATLRKKASRRAPRSSASSAGQRADDRRQKIVSAALQLFSTQAYDDISIDDIAAAANVAHGLPSYYFGGKRGLYVAVLKVVQEDLQALTRPILTDGDTAAQIRGMARRHLEYFRAHPELMLGLLASTPGDAASRAVSEGTHRAGERELLRLLDLPVDPPPLLRTALRGCRGYLYQLTADWLTNGEDVPLDELVELCFEVTMVAVEHATGGLPLASEARRSAR</sequence>
<feature type="DNA-binding region" description="H-T-H motif" evidence="4">
    <location>
        <begin position="71"/>
        <end position="90"/>
    </location>
</feature>
<gene>
    <name evidence="7" type="ORF">GCM10022222_07750</name>
</gene>
<name>A0ABP6V560_9PSEU</name>
<proteinExistence type="predicted"/>
<keyword evidence="8" id="KW-1185">Reference proteome</keyword>
<evidence type="ECO:0000256" key="3">
    <source>
        <dbReference type="ARBA" id="ARBA00023163"/>
    </source>
</evidence>
<dbReference type="PANTHER" id="PTHR30055">
    <property type="entry name" value="HTH-TYPE TRANSCRIPTIONAL REGULATOR RUTR"/>
    <property type="match status" value="1"/>
</dbReference>
<evidence type="ECO:0000256" key="1">
    <source>
        <dbReference type="ARBA" id="ARBA00023015"/>
    </source>
</evidence>
<dbReference type="PANTHER" id="PTHR30055:SF234">
    <property type="entry name" value="HTH-TYPE TRANSCRIPTIONAL REGULATOR BETI"/>
    <property type="match status" value="1"/>
</dbReference>
<dbReference type="Proteomes" id="UP001500689">
    <property type="component" value="Unassembled WGS sequence"/>
</dbReference>
<reference evidence="8" key="1">
    <citation type="journal article" date="2019" name="Int. J. Syst. Evol. Microbiol.">
        <title>The Global Catalogue of Microorganisms (GCM) 10K type strain sequencing project: providing services to taxonomists for standard genome sequencing and annotation.</title>
        <authorList>
            <consortium name="The Broad Institute Genomics Platform"/>
            <consortium name="The Broad Institute Genome Sequencing Center for Infectious Disease"/>
            <person name="Wu L."/>
            <person name="Ma J."/>
        </authorList>
    </citation>
    <scope>NUCLEOTIDE SEQUENCE [LARGE SCALE GENOMIC DNA]</scope>
    <source>
        <strain evidence="8">JCM 16898</strain>
    </source>
</reference>
<dbReference type="InterPro" id="IPR001647">
    <property type="entry name" value="HTH_TetR"/>
</dbReference>
<feature type="domain" description="HTH tetR-type" evidence="6">
    <location>
        <begin position="48"/>
        <end position="108"/>
    </location>
</feature>
<dbReference type="InterPro" id="IPR050109">
    <property type="entry name" value="HTH-type_TetR-like_transc_reg"/>
</dbReference>
<dbReference type="Gene3D" id="1.10.357.10">
    <property type="entry name" value="Tetracycline Repressor, domain 2"/>
    <property type="match status" value="1"/>
</dbReference>
<evidence type="ECO:0000256" key="2">
    <source>
        <dbReference type="ARBA" id="ARBA00023125"/>
    </source>
</evidence>
<evidence type="ECO:0000256" key="4">
    <source>
        <dbReference type="PROSITE-ProRule" id="PRU00335"/>
    </source>
</evidence>
<dbReference type="RefSeq" id="WP_344855284.1">
    <property type="nucleotide sequence ID" value="NZ_BAAAZN010000001.1"/>
</dbReference>
<dbReference type="EMBL" id="BAAAZN010000001">
    <property type="protein sequence ID" value="GAA3527200.1"/>
    <property type="molecule type" value="Genomic_DNA"/>
</dbReference>
<protein>
    <recommendedName>
        <fullName evidence="6">HTH tetR-type domain-containing protein</fullName>
    </recommendedName>
</protein>
<feature type="region of interest" description="Disordered" evidence="5">
    <location>
        <begin position="1"/>
        <end position="49"/>
    </location>
</feature>
<keyword evidence="1" id="KW-0805">Transcription regulation</keyword>
<evidence type="ECO:0000313" key="8">
    <source>
        <dbReference type="Proteomes" id="UP001500689"/>
    </source>
</evidence>